<proteinExistence type="predicted"/>
<dbReference type="OrthoDB" id="2487276at2759"/>
<dbReference type="EMBL" id="CAJVPK010002205">
    <property type="protein sequence ID" value="CAG8608505.1"/>
    <property type="molecule type" value="Genomic_DNA"/>
</dbReference>
<comment type="caution">
    <text evidence="1">The sequence shown here is derived from an EMBL/GenBank/DDBJ whole genome shotgun (WGS) entry which is preliminary data.</text>
</comment>
<evidence type="ECO:0000313" key="2">
    <source>
        <dbReference type="Proteomes" id="UP000789706"/>
    </source>
</evidence>
<reference evidence="1" key="1">
    <citation type="submission" date="2021-06" db="EMBL/GenBank/DDBJ databases">
        <authorList>
            <person name="Kallberg Y."/>
            <person name="Tangrot J."/>
            <person name="Rosling A."/>
        </authorList>
    </citation>
    <scope>NUCLEOTIDE SEQUENCE</scope>
    <source>
        <strain evidence="1">AZ414A</strain>
    </source>
</reference>
<protein>
    <submittedName>
        <fullName evidence="1">5014_t:CDS:1</fullName>
    </submittedName>
</protein>
<accession>A0A9N9GGE6</accession>
<name>A0A9N9GGE6_9GLOM</name>
<dbReference type="Proteomes" id="UP000789706">
    <property type="component" value="Unassembled WGS sequence"/>
</dbReference>
<keyword evidence="2" id="KW-1185">Reference proteome</keyword>
<gene>
    <name evidence="1" type="ORF">DEBURN_LOCUS9864</name>
</gene>
<organism evidence="1 2">
    <name type="scientific">Diversispora eburnea</name>
    <dbReference type="NCBI Taxonomy" id="1213867"/>
    <lineage>
        <taxon>Eukaryota</taxon>
        <taxon>Fungi</taxon>
        <taxon>Fungi incertae sedis</taxon>
        <taxon>Mucoromycota</taxon>
        <taxon>Glomeromycotina</taxon>
        <taxon>Glomeromycetes</taxon>
        <taxon>Diversisporales</taxon>
        <taxon>Diversisporaceae</taxon>
        <taxon>Diversispora</taxon>
    </lineage>
</organism>
<feature type="non-terminal residue" evidence="1">
    <location>
        <position position="1"/>
    </location>
</feature>
<evidence type="ECO:0000313" key="1">
    <source>
        <dbReference type="EMBL" id="CAG8608505.1"/>
    </source>
</evidence>
<sequence>ISFKCERITDIISKVKELIKESQEIEVTLNTIVFDNKKIQSNNPLTTSIISLSVNPILFEKTRKTTILKSPLLEEEKDFEITITSLFTSIPIQVDPNIWTTNLTQQIKEGDYFGSPKPKTTMSDSTYSLNKLSSYSRDQV</sequence>
<dbReference type="AlphaFoldDB" id="A0A9N9GGE6"/>
<feature type="non-terminal residue" evidence="1">
    <location>
        <position position="140"/>
    </location>
</feature>